<feature type="region of interest" description="Disordered" evidence="2">
    <location>
        <begin position="407"/>
        <end position="442"/>
    </location>
</feature>
<dbReference type="GO" id="GO:0003676">
    <property type="term" value="F:nucleic acid binding"/>
    <property type="evidence" value="ECO:0007669"/>
    <property type="project" value="InterPro"/>
</dbReference>
<reference evidence="4" key="2">
    <citation type="submission" date="2014-07" db="EMBL/GenBank/DDBJ databases">
        <authorList>
            <person name="Hull J."/>
        </authorList>
    </citation>
    <scope>NUCLEOTIDE SEQUENCE</scope>
</reference>
<dbReference type="InterPro" id="IPR036875">
    <property type="entry name" value="Znf_CCHC_sf"/>
</dbReference>
<feature type="region of interest" description="Disordered" evidence="2">
    <location>
        <begin position="583"/>
        <end position="608"/>
    </location>
</feature>
<dbReference type="AlphaFoldDB" id="A0A0A9Y042"/>
<dbReference type="EMBL" id="GBHO01014199">
    <property type="protein sequence ID" value="JAG29405.1"/>
    <property type="molecule type" value="Transcribed_RNA"/>
</dbReference>
<feature type="compositionally biased region" description="Basic and acidic residues" evidence="2">
    <location>
        <begin position="407"/>
        <end position="416"/>
    </location>
</feature>
<name>A0A0A9Y042_LYGHE</name>
<evidence type="ECO:0000313" key="5">
    <source>
        <dbReference type="EMBL" id="JAG29405.1"/>
    </source>
</evidence>
<keyword evidence="1" id="KW-0862">Zinc</keyword>
<gene>
    <name evidence="6" type="primary">lin28b_3</name>
    <name evidence="4" type="ORF">CM83_84839</name>
    <name evidence="5" type="ORF">CM83_84842</name>
    <name evidence="6" type="ORF">g.42875</name>
</gene>
<evidence type="ECO:0000313" key="4">
    <source>
        <dbReference type="EMBL" id="JAG24478.1"/>
    </source>
</evidence>
<evidence type="ECO:0000256" key="1">
    <source>
        <dbReference type="PROSITE-ProRule" id="PRU00047"/>
    </source>
</evidence>
<dbReference type="Gene3D" id="4.10.60.10">
    <property type="entry name" value="Zinc finger, CCHC-type"/>
    <property type="match status" value="1"/>
</dbReference>
<keyword evidence="1" id="KW-0863">Zinc-finger</keyword>
<dbReference type="Pfam" id="PF00098">
    <property type="entry name" value="zf-CCHC"/>
    <property type="match status" value="1"/>
</dbReference>
<dbReference type="EMBL" id="GDHC01020873">
    <property type="protein sequence ID" value="JAP97755.1"/>
    <property type="molecule type" value="Transcribed_RNA"/>
</dbReference>
<organism evidence="4">
    <name type="scientific">Lygus hesperus</name>
    <name type="common">Western plant bug</name>
    <dbReference type="NCBI Taxonomy" id="30085"/>
    <lineage>
        <taxon>Eukaryota</taxon>
        <taxon>Metazoa</taxon>
        <taxon>Ecdysozoa</taxon>
        <taxon>Arthropoda</taxon>
        <taxon>Hexapoda</taxon>
        <taxon>Insecta</taxon>
        <taxon>Pterygota</taxon>
        <taxon>Neoptera</taxon>
        <taxon>Paraneoptera</taxon>
        <taxon>Hemiptera</taxon>
        <taxon>Heteroptera</taxon>
        <taxon>Panheteroptera</taxon>
        <taxon>Cimicomorpha</taxon>
        <taxon>Miridae</taxon>
        <taxon>Mirini</taxon>
        <taxon>Lygus</taxon>
    </lineage>
</organism>
<dbReference type="PROSITE" id="PS50158">
    <property type="entry name" value="ZF_CCHC"/>
    <property type="match status" value="1"/>
</dbReference>
<protein>
    <submittedName>
        <fullName evidence="6">Protein lin-28 B</fullName>
    </submittedName>
</protein>
<feature type="domain" description="CCHC-type" evidence="3">
    <location>
        <begin position="447"/>
        <end position="462"/>
    </location>
</feature>
<dbReference type="SMART" id="SM00343">
    <property type="entry name" value="ZnF_C2HC"/>
    <property type="match status" value="2"/>
</dbReference>
<dbReference type="GO" id="GO:0008270">
    <property type="term" value="F:zinc ion binding"/>
    <property type="evidence" value="ECO:0007669"/>
    <property type="project" value="UniProtKB-KW"/>
</dbReference>
<reference evidence="6" key="3">
    <citation type="journal article" date="2016" name="Gigascience">
        <title>De novo construction of an expanded transcriptome assembly for the western tarnished plant bug, Lygus hesperus.</title>
        <authorList>
            <person name="Tassone E.E."/>
            <person name="Geib S.M."/>
            <person name="Hall B."/>
            <person name="Fabrick J.A."/>
            <person name="Brent C.S."/>
            <person name="Hull J.J."/>
        </authorList>
    </citation>
    <scope>NUCLEOTIDE SEQUENCE</scope>
</reference>
<proteinExistence type="predicted"/>
<accession>A0A0A9Y042</accession>
<dbReference type="InterPro" id="IPR001878">
    <property type="entry name" value="Znf_CCHC"/>
</dbReference>
<dbReference type="EMBL" id="GBHO01019126">
    <property type="protein sequence ID" value="JAG24478.1"/>
    <property type="molecule type" value="Transcribed_RNA"/>
</dbReference>
<dbReference type="SUPFAM" id="SSF57756">
    <property type="entry name" value="Retrovirus zinc finger-like domains"/>
    <property type="match status" value="1"/>
</dbReference>
<sequence>MEGRRDHGQLNPDINNQFLLPEIEHDHTRNATWEMESDTNDHMDTSAVDIDNGQAVPERGEENTSQKTIRLHEIEFNIRRDLMTVLVSRTEDLKRMFTERTNELVEEFKVELDKITSSSVENETETVKQNLNALVTPAEESHNEEKQVNKNDRERPFYVVNSGGEQSASEVNTITKTAEKDVPEKEPVLKERKRDWQDIERKDLNKTPAMDRLIRIKDRRHITSINCVLNPESDYSLWRDKVTAQIQAYDGLFTIDKNVPPPEDMSEKEQSLLRIEVRIFIINHLNEYYHRLVMNTKEPSEMMRMLDQAGQPVSRYSGFALRRQFSDMRYTPECESALEFITRFSDMVEKIRRTGDLSDIEIKQNFLIAVERACPRIGDAEWNHQVGYALDDLKRMLFENEQKAVEVKRRSKENRDSGNAMYGSNRRPVSSTPTKRRTLQPPNTETCFNCGDNGHYAKFCPNQGKKKCYFCKKITNHLAADCPENVGRERSEKEKGFDAEKAKGIYQKRKTEKDRKKDIKFKKVNKKMGYKIKKRRQRMGQANILMFDDQSTIDLSEDEQMVYIQINSDSDSDETMAHYADAEAQEMERRRPRRMMDSAYATYENRLK</sequence>
<reference evidence="4" key="1">
    <citation type="journal article" date="2014" name="PLoS ONE">
        <title>Transcriptome-Based Identification of ABC Transporters in the Western Tarnished Plant Bug Lygus hesperus.</title>
        <authorList>
            <person name="Hull J.J."/>
            <person name="Chaney K."/>
            <person name="Geib S.M."/>
            <person name="Fabrick J.A."/>
            <person name="Brent C.S."/>
            <person name="Walsh D."/>
            <person name="Lavine L.C."/>
        </authorList>
    </citation>
    <scope>NUCLEOTIDE SEQUENCE</scope>
</reference>
<evidence type="ECO:0000313" key="6">
    <source>
        <dbReference type="EMBL" id="JAP97755.1"/>
    </source>
</evidence>
<evidence type="ECO:0000256" key="2">
    <source>
        <dbReference type="SAM" id="MobiDB-lite"/>
    </source>
</evidence>
<keyword evidence="1" id="KW-0479">Metal-binding</keyword>
<evidence type="ECO:0000259" key="3">
    <source>
        <dbReference type="PROSITE" id="PS50158"/>
    </source>
</evidence>